<reference evidence="2" key="1">
    <citation type="submission" date="2022-11" db="UniProtKB">
        <authorList>
            <consortium name="WormBaseParasite"/>
        </authorList>
    </citation>
    <scope>IDENTIFICATION</scope>
</reference>
<dbReference type="AlphaFoldDB" id="A0A915KR84"/>
<evidence type="ECO:0000313" key="2">
    <source>
        <dbReference type="WBParaSite" id="nRc.2.0.1.t41403-RA"/>
    </source>
</evidence>
<accession>A0A915KR84</accession>
<dbReference type="Proteomes" id="UP000887565">
    <property type="component" value="Unplaced"/>
</dbReference>
<keyword evidence="1" id="KW-1185">Reference proteome</keyword>
<proteinExistence type="predicted"/>
<evidence type="ECO:0000313" key="1">
    <source>
        <dbReference type="Proteomes" id="UP000887565"/>
    </source>
</evidence>
<organism evidence="1 2">
    <name type="scientific">Romanomermis culicivorax</name>
    <name type="common">Nematode worm</name>
    <dbReference type="NCBI Taxonomy" id="13658"/>
    <lineage>
        <taxon>Eukaryota</taxon>
        <taxon>Metazoa</taxon>
        <taxon>Ecdysozoa</taxon>
        <taxon>Nematoda</taxon>
        <taxon>Enoplea</taxon>
        <taxon>Dorylaimia</taxon>
        <taxon>Mermithida</taxon>
        <taxon>Mermithoidea</taxon>
        <taxon>Mermithidae</taxon>
        <taxon>Romanomermis</taxon>
    </lineage>
</organism>
<sequence>MNIWHRKDYGNFFKSVSTYNISTNTCDSLQVSKPHTPVDAQSLTAKTPKTILKSAARSSSPIKALTDESLLLAAAAVVAKNHSNPKLLIDFGPEISLDRSPILNQNEDEKSRVDQLFVCSTNDLDRLSVTFFNATDLNQKNDCLSTGNATSSTKDSIKIENSVDLRLVPYS</sequence>
<dbReference type="WBParaSite" id="nRc.2.0.1.t41403-RA">
    <property type="protein sequence ID" value="nRc.2.0.1.t41403-RA"/>
    <property type="gene ID" value="nRc.2.0.1.g41403"/>
</dbReference>
<name>A0A915KR84_ROMCU</name>
<protein>
    <submittedName>
        <fullName evidence="2">Uncharacterized protein</fullName>
    </submittedName>
</protein>